<dbReference type="Proteomes" id="UP000832034">
    <property type="component" value="Chromosome"/>
</dbReference>
<gene>
    <name evidence="2" type="ORF">LVJ81_05690</name>
</gene>
<feature type="chain" id="PRO_5046171659" evidence="1">
    <location>
        <begin position="23"/>
        <end position="124"/>
    </location>
</feature>
<keyword evidence="1" id="KW-0732">Signal</keyword>
<dbReference type="RefSeq" id="WP_019957717.1">
    <property type="nucleotide sequence ID" value="NZ_CP091512.1"/>
</dbReference>
<sequence length="124" mass="13951">MQKWLKTAAVLVLLGMGTMAWAESMTYRLDGRYPGIVSEWIEVNYSDTRPGHINQVFYWNTSEEKDSLEIVNQHYVEYDGGGAYTGSVRFPISGDQYTYAINTAGFVLSDDSGDTDPAVFEEED</sequence>
<accession>A0ABY4ECP8</accession>
<reference evidence="2" key="2">
    <citation type="journal article" date="2022" name="Res Sq">
        <title>Evolution of multicellular longitudinally dividing oral cavity symbionts (Neisseriaceae).</title>
        <authorList>
            <person name="Nyongesa S."/>
            <person name="Weber P."/>
            <person name="Bernet E."/>
            <person name="Pullido F."/>
            <person name="Nieckarz M."/>
            <person name="Delaby M."/>
            <person name="Nieves C."/>
            <person name="Viehboeck T."/>
            <person name="Krause N."/>
            <person name="Rivera-Millot A."/>
            <person name="Nakamura A."/>
            <person name="Vischer N."/>
            <person name="VanNieuwenhze M."/>
            <person name="Brun Y."/>
            <person name="Cava F."/>
            <person name="Bulgheresi S."/>
            <person name="Veyrier F."/>
        </authorList>
    </citation>
    <scope>NUCLEOTIDE SEQUENCE</scope>
    <source>
        <strain evidence="2">SAG 1488-6</strain>
    </source>
</reference>
<organism evidence="2 3">
    <name type="scientific">Vitreoscilla stercoraria</name>
    <dbReference type="NCBI Taxonomy" id="61"/>
    <lineage>
        <taxon>Bacteria</taxon>
        <taxon>Pseudomonadati</taxon>
        <taxon>Pseudomonadota</taxon>
        <taxon>Betaproteobacteria</taxon>
        <taxon>Neisseriales</taxon>
        <taxon>Neisseriaceae</taxon>
        <taxon>Vitreoscilla</taxon>
    </lineage>
</organism>
<dbReference type="EMBL" id="CP091512">
    <property type="protein sequence ID" value="UOO93517.1"/>
    <property type="molecule type" value="Genomic_DNA"/>
</dbReference>
<name>A0ABY4ECP8_VITST</name>
<feature type="signal peptide" evidence="1">
    <location>
        <begin position="1"/>
        <end position="22"/>
    </location>
</feature>
<evidence type="ECO:0000313" key="2">
    <source>
        <dbReference type="EMBL" id="UOO93517.1"/>
    </source>
</evidence>
<protein>
    <submittedName>
        <fullName evidence="2">Uncharacterized protein</fullName>
    </submittedName>
</protein>
<evidence type="ECO:0000256" key="1">
    <source>
        <dbReference type="SAM" id="SignalP"/>
    </source>
</evidence>
<keyword evidence="3" id="KW-1185">Reference proteome</keyword>
<reference evidence="2" key="1">
    <citation type="submission" date="2021-12" db="EMBL/GenBank/DDBJ databases">
        <authorList>
            <person name="Veyrier F.J."/>
        </authorList>
    </citation>
    <scope>NUCLEOTIDE SEQUENCE</scope>
    <source>
        <strain evidence="2">SAG 1488-6</strain>
    </source>
</reference>
<evidence type="ECO:0000313" key="3">
    <source>
        <dbReference type="Proteomes" id="UP000832034"/>
    </source>
</evidence>
<proteinExistence type="predicted"/>